<comment type="caution">
    <text evidence="2">The sequence shown here is derived from an EMBL/GenBank/DDBJ whole genome shotgun (WGS) entry which is preliminary data.</text>
</comment>
<dbReference type="SUPFAM" id="SSF53756">
    <property type="entry name" value="UDP-Glycosyltransferase/glycogen phosphorylase"/>
    <property type="match status" value="1"/>
</dbReference>
<reference evidence="2 3" key="1">
    <citation type="journal article" date="2016" name="Nat. Commun.">
        <title>Thousands of microbial genomes shed light on interconnected biogeochemical processes in an aquifer system.</title>
        <authorList>
            <person name="Anantharaman K."/>
            <person name="Brown C.T."/>
            <person name="Hug L.A."/>
            <person name="Sharon I."/>
            <person name="Castelle C.J."/>
            <person name="Probst A.J."/>
            <person name="Thomas B.C."/>
            <person name="Singh A."/>
            <person name="Wilkins M.J."/>
            <person name="Karaoz U."/>
            <person name="Brodie E.L."/>
            <person name="Williams K.H."/>
            <person name="Hubbard S.S."/>
            <person name="Banfield J.F."/>
        </authorList>
    </citation>
    <scope>NUCLEOTIDE SEQUENCE [LARGE SCALE GENOMIC DNA]</scope>
</reference>
<gene>
    <name evidence="2" type="ORF">A2876_05160</name>
</gene>
<dbReference type="Pfam" id="PF13439">
    <property type="entry name" value="Glyco_transf_4"/>
    <property type="match status" value="1"/>
</dbReference>
<sequence length="165" mass="19408">MNVVFFTRLYYPHIGGVEKHVQKISETLSQKHNITIITEQYDSSLPLVENLSGIKIFRIPVVGVGESTKKWAIWAWLWKHWNLLDQADILHAHDVYFWLFIYKFFRPFKKTYVTFHGWETQYPIPLKNKIIRKASELLSDGNICVGDFIAKWYDTKPTLVTYGAV</sequence>
<protein>
    <recommendedName>
        <fullName evidence="1">Glycosyltransferase subfamily 4-like N-terminal domain-containing protein</fullName>
    </recommendedName>
</protein>
<dbReference type="EMBL" id="MEXH01000014">
    <property type="protein sequence ID" value="OGC92491.1"/>
    <property type="molecule type" value="Genomic_DNA"/>
</dbReference>
<evidence type="ECO:0000313" key="2">
    <source>
        <dbReference type="EMBL" id="OGC92491.1"/>
    </source>
</evidence>
<feature type="domain" description="Glycosyltransferase subfamily 4-like N-terminal" evidence="1">
    <location>
        <begin position="14"/>
        <end position="153"/>
    </location>
</feature>
<dbReference type="Proteomes" id="UP000178176">
    <property type="component" value="Unassembled WGS sequence"/>
</dbReference>
<dbReference type="InterPro" id="IPR028098">
    <property type="entry name" value="Glyco_trans_4-like_N"/>
</dbReference>
<accession>A0A1F4YEV6</accession>
<evidence type="ECO:0000259" key="1">
    <source>
        <dbReference type="Pfam" id="PF13439"/>
    </source>
</evidence>
<dbReference type="AlphaFoldDB" id="A0A1F4YEV6"/>
<name>A0A1F4YEV6_9BACT</name>
<dbReference type="Gene3D" id="3.40.50.2000">
    <property type="entry name" value="Glycogen Phosphorylase B"/>
    <property type="match status" value="1"/>
</dbReference>
<evidence type="ECO:0000313" key="3">
    <source>
        <dbReference type="Proteomes" id="UP000178176"/>
    </source>
</evidence>
<proteinExistence type="predicted"/>
<organism evidence="2 3">
    <name type="scientific">Candidatus Amesbacteria bacterium RIFCSPHIGHO2_01_FULL_48_32b</name>
    <dbReference type="NCBI Taxonomy" id="1797253"/>
    <lineage>
        <taxon>Bacteria</taxon>
        <taxon>Candidatus Amesiibacteriota</taxon>
    </lineage>
</organism>